<dbReference type="InterPro" id="IPR023578">
    <property type="entry name" value="Ras_GEF_dom_sf"/>
</dbReference>
<dbReference type="PANTHER" id="PTHR23113">
    <property type="entry name" value="GUANINE NUCLEOTIDE EXCHANGE FACTOR"/>
    <property type="match status" value="1"/>
</dbReference>
<evidence type="ECO:0000259" key="5">
    <source>
        <dbReference type="PROSITE" id="PS50003"/>
    </source>
</evidence>
<dbReference type="SMART" id="SM00233">
    <property type="entry name" value="PH"/>
    <property type="match status" value="1"/>
</dbReference>
<feature type="region of interest" description="Disordered" evidence="3">
    <location>
        <begin position="1002"/>
        <end position="1025"/>
    </location>
</feature>
<dbReference type="InterPro" id="IPR019804">
    <property type="entry name" value="Ras_G-nucl-exch_fac_CS"/>
</dbReference>
<dbReference type="InParanoid" id="T1G5Q9"/>
<dbReference type="GO" id="GO:0007265">
    <property type="term" value="P:Ras protein signal transduction"/>
    <property type="evidence" value="ECO:0000318"/>
    <property type="project" value="GO_Central"/>
</dbReference>
<dbReference type="OrthoDB" id="546434at2759"/>
<evidence type="ECO:0008006" key="11">
    <source>
        <dbReference type="Google" id="ProtNLM"/>
    </source>
</evidence>
<feature type="domain" description="N-terminal Ras-GEF" evidence="7">
    <location>
        <begin position="579"/>
        <end position="723"/>
    </location>
</feature>
<dbReference type="InterPro" id="IPR011993">
    <property type="entry name" value="PH-like_dom_sf"/>
</dbReference>
<dbReference type="AlphaFoldDB" id="T1G5Q9"/>
<keyword evidence="4" id="KW-0812">Transmembrane</keyword>
<dbReference type="InterPro" id="IPR000651">
    <property type="entry name" value="Ras-like_Gua-exchang_fac_N"/>
</dbReference>
<accession>T1G5Q9</accession>
<dbReference type="HOGENOM" id="CLU_002744_0_0_1"/>
<dbReference type="Pfam" id="PF22697">
    <property type="entry name" value="SOS1_NGEF_PH"/>
    <property type="match status" value="1"/>
</dbReference>
<organism evidence="9 10">
    <name type="scientific">Helobdella robusta</name>
    <name type="common">Californian leech</name>
    <dbReference type="NCBI Taxonomy" id="6412"/>
    <lineage>
        <taxon>Eukaryota</taxon>
        <taxon>Metazoa</taxon>
        <taxon>Spiralia</taxon>
        <taxon>Lophotrochozoa</taxon>
        <taxon>Annelida</taxon>
        <taxon>Clitellata</taxon>
        <taxon>Hirudinea</taxon>
        <taxon>Rhynchobdellida</taxon>
        <taxon>Glossiphoniidae</taxon>
        <taxon>Helobdella</taxon>
    </lineage>
</organism>
<evidence type="ECO:0000256" key="3">
    <source>
        <dbReference type="SAM" id="MobiDB-lite"/>
    </source>
</evidence>
<dbReference type="EMBL" id="AMQM01006011">
    <property type="status" value="NOT_ANNOTATED_CDS"/>
    <property type="molecule type" value="Genomic_DNA"/>
</dbReference>
<dbReference type="FunCoup" id="T1G5Q9">
    <property type="interactions" value="989"/>
</dbReference>
<dbReference type="Pfam" id="PF00617">
    <property type="entry name" value="RasGEF"/>
    <property type="match status" value="1"/>
</dbReference>
<evidence type="ECO:0000313" key="8">
    <source>
        <dbReference type="EMBL" id="ESN98069.1"/>
    </source>
</evidence>
<evidence type="ECO:0000256" key="1">
    <source>
        <dbReference type="ARBA" id="ARBA00022658"/>
    </source>
</evidence>
<dbReference type="CDD" id="cd22915">
    <property type="entry name" value="HFD_SOS1_rpt2"/>
    <property type="match status" value="1"/>
</dbReference>
<keyword evidence="4" id="KW-1133">Transmembrane helix</keyword>
<sequence>MNVTEQHTFNFDSEENVAKWKKVFVAALGKKLLEVHPKLTITPDALEKIEKLLVRMLKTLCTPTPFLPHHTVADVLKRVNKKFLEPIKSWAIADANAAIDKFQKTKKATCVTMPVDKIHQLLVKEIFNCKIDYQVSLFISAVLEYIAGDMLKLIGNYVKNIKHSEITHADIDIAMCADKVLMAMLFEDDEEEEERMIDTERNINQGYHYHHHYRHHHHYYHHHYRHHYRHHYHNYRLRYRNCYRHQQHHYRQHYHRHHHRCHRHHHRLHHHHHHHRLHHHRLHHRRLHHHHHHHRLHHRRLHHHHHRRRHHRLHHRRHHLLHHRHHHQMSDMDKRMASCRLFRRKGMFVMMMMIMMMGMAVMMMMGMMMKGMMMMTGMAVTMKMMLAMMKMDEIQLSIDGWVGRNLYQICNGYITEGYLQKVSGKRVSDRYVFLLDGLVILTKRIASQVRRSVTAAFSGSYEYKLKEKFMIRKIDVIDRDDTDELKNAFEIVSSQHKQQSTVVLIAKSLDEKINWLSVFFSLIYRSTLERWLDTKLKEEEKKQPLKMPTPDVYRLFAEEDSEDNILFEDNGYDNGNSNDIPIIKGGTILKLVERLTYHSYFDPKFIKTFLTTYRTTANQPEKQPTCQSNQSTSQPISQPTNQSIALQPPTHPTNKPHIYTRTHNIHTHTTVLNVIRLWVDYHWYDFENNKPLQSQVKDFVNESLRGRGKLLIKWVETILKIMNRKFSMIPNEPKQITFSRKPPMAEWHISKIPTDYDLMNLHPIEIARQVTLLEFEIFQKIKSSEMVGAVWMKKEKHLTSPNLLKMIHHTTKFTFWLEKCIVEAENFEERVAVVCRVLELLIVFQELNNFNGVVEVYSALNSASVHRLDHTFEKKYPKHQRAYEEAKELNGDHFKRYLERLRSINPPCIPFLGMYLTNIFQLEEGNPDYLPNRPPEFINFSKRRKVYEITAEIQQYQDQPYCLNVEPTIKAFIENLRPLGDMSEKDFDDYLYERSLVIEPRNGKPAKLERKRPYSLKSPGTKPTS</sequence>
<dbReference type="PROSITE" id="PS50003">
    <property type="entry name" value="PH_DOMAIN"/>
    <property type="match status" value="1"/>
</dbReference>
<dbReference type="CDD" id="cd06224">
    <property type="entry name" value="REM"/>
    <property type="match status" value="1"/>
</dbReference>
<feature type="compositionally biased region" description="Polar residues" evidence="3">
    <location>
        <begin position="619"/>
        <end position="645"/>
    </location>
</feature>
<dbReference type="Gene3D" id="2.30.29.30">
    <property type="entry name" value="Pleckstrin-homology domain (PH domain)/Phosphotyrosine-binding domain (PTB)"/>
    <property type="match status" value="1"/>
</dbReference>
<dbReference type="GO" id="GO:0046982">
    <property type="term" value="F:protein heterodimerization activity"/>
    <property type="evidence" value="ECO:0007669"/>
    <property type="project" value="InterPro"/>
</dbReference>
<proteinExistence type="predicted"/>
<dbReference type="EMBL" id="KB097222">
    <property type="protein sequence ID" value="ESN98069.1"/>
    <property type="molecule type" value="Genomic_DNA"/>
</dbReference>
<dbReference type="InterPro" id="IPR055251">
    <property type="entry name" value="SOS1_NGEF_PH"/>
</dbReference>
<keyword evidence="1 2" id="KW-0344">Guanine-nucleotide releasing factor</keyword>
<dbReference type="STRING" id="6412.T1G5Q9"/>
<dbReference type="eggNOG" id="KOG3417">
    <property type="taxonomic scope" value="Eukaryota"/>
</dbReference>
<dbReference type="InterPro" id="IPR001849">
    <property type="entry name" value="PH_domain"/>
</dbReference>
<dbReference type="SUPFAM" id="SSF47113">
    <property type="entry name" value="Histone-fold"/>
    <property type="match status" value="1"/>
</dbReference>
<keyword evidence="4" id="KW-0472">Membrane</keyword>
<dbReference type="InterPro" id="IPR036964">
    <property type="entry name" value="RASGEF_cat_dom_sf"/>
</dbReference>
<dbReference type="EnsemblMetazoa" id="HelroT84957">
    <property type="protein sequence ID" value="HelroP84957"/>
    <property type="gene ID" value="HelroG84957"/>
</dbReference>
<dbReference type="EMBL" id="AMQM01006012">
    <property type="status" value="NOT_ANNOTATED_CDS"/>
    <property type="molecule type" value="Genomic_DNA"/>
</dbReference>
<evidence type="ECO:0000256" key="4">
    <source>
        <dbReference type="SAM" id="Phobius"/>
    </source>
</evidence>
<evidence type="ECO:0000313" key="9">
    <source>
        <dbReference type="EnsemblMetazoa" id="HelroP84957"/>
    </source>
</evidence>
<dbReference type="SMART" id="SM00147">
    <property type="entry name" value="RasGEF"/>
    <property type="match status" value="1"/>
</dbReference>
<dbReference type="PROSITE" id="PS50009">
    <property type="entry name" value="RASGEF_CAT"/>
    <property type="match status" value="1"/>
</dbReference>
<reference evidence="8 10" key="2">
    <citation type="journal article" date="2013" name="Nature">
        <title>Insights into bilaterian evolution from three spiralian genomes.</title>
        <authorList>
            <person name="Simakov O."/>
            <person name="Marletaz F."/>
            <person name="Cho S.J."/>
            <person name="Edsinger-Gonzales E."/>
            <person name="Havlak P."/>
            <person name="Hellsten U."/>
            <person name="Kuo D.H."/>
            <person name="Larsson T."/>
            <person name="Lv J."/>
            <person name="Arendt D."/>
            <person name="Savage R."/>
            <person name="Osoegawa K."/>
            <person name="de Jong P."/>
            <person name="Grimwood J."/>
            <person name="Chapman J.A."/>
            <person name="Shapiro H."/>
            <person name="Aerts A."/>
            <person name="Otillar R.P."/>
            <person name="Terry A.Y."/>
            <person name="Boore J.L."/>
            <person name="Grigoriev I.V."/>
            <person name="Lindberg D.R."/>
            <person name="Seaver E.C."/>
            <person name="Weisblat D.A."/>
            <person name="Putnam N.H."/>
            <person name="Rokhsar D.S."/>
        </authorList>
    </citation>
    <scope>NUCLEOTIDE SEQUENCE</scope>
</reference>
<gene>
    <name evidence="9" type="primary">20216406</name>
    <name evidence="8" type="ORF">HELRODRAFT_84957</name>
</gene>
<dbReference type="InterPro" id="IPR009072">
    <property type="entry name" value="Histone-fold"/>
</dbReference>
<evidence type="ECO:0000259" key="7">
    <source>
        <dbReference type="PROSITE" id="PS50212"/>
    </source>
</evidence>
<dbReference type="Pfam" id="PF00618">
    <property type="entry name" value="RasGEF_N"/>
    <property type="match status" value="1"/>
</dbReference>
<dbReference type="GeneID" id="20216406"/>
<dbReference type="Gene3D" id="1.20.870.10">
    <property type="entry name" value="Son of sevenless (SoS) protein Chain: S domain 1"/>
    <property type="match status" value="1"/>
</dbReference>
<dbReference type="RefSeq" id="XP_009023726.1">
    <property type="nucleotide sequence ID" value="XM_009025478.1"/>
</dbReference>
<dbReference type="OMA" id="PPLQYEF"/>
<dbReference type="Proteomes" id="UP000015101">
    <property type="component" value="Unassembled WGS sequence"/>
</dbReference>
<dbReference type="Gene3D" id="1.10.840.10">
    <property type="entry name" value="Ras guanine-nucleotide exchange factors catalytic domain"/>
    <property type="match status" value="1"/>
</dbReference>
<dbReference type="PROSITE" id="PS50212">
    <property type="entry name" value="RASGEF_NTER"/>
    <property type="match status" value="1"/>
</dbReference>
<evidence type="ECO:0000256" key="2">
    <source>
        <dbReference type="PROSITE-ProRule" id="PRU00168"/>
    </source>
</evidence>
<evidence type="ECO:0000259" key="6">
    <source>
        <dbReference type="PROSITE" id="PS50009"/>
    </source>
</evidence>
<dbReference type="CDD" id="cd00155">
    <property type="entry name" value="RasGEF"/>
    <property type="match status" value="1"/>
</dbReference>
<feature type="region of interest" description="Disordered" evidence="3">
    <location>
        <begin position="619"/>
        <end position="655"/>
    </location>
</feature>
<dbReference type="SUPFAM" id="SSF50729">
    <property type="entry name" value="PH domain-like"/>
    <property type="match status" value="1"/>
</dbReference>
<feature type="domain" description="PH" evidence="5">
    <location>
        <begin position="412"/>
        <end position="524"/>
    </location>
</feature>
<dbReference type="SUPFAM" id="SSF48366">
    <property type="entry name" value="Ras GEF"/>
    <property type="match status" value="1"/>
</dbReference>
<dbReference type="Gene3D" id="6.10.250.3060">
    <property type="match status" value="1"/>
</dbReference>
<feature type="domain" description="Ras-GEF" evidence="6">
    <location>
        <begin position="762"/>
        <end position="1001"/>
    </location>
</feature>
<name>T1G5Q9_HELRO</name>
<dbReference type="Gene3D" id="1.10.20.10">
    <property type="entry name" value="Histone, subunit A"/>
    <property type="match status" value="1"/>
</dbReference>
<reference evidence="9" key="3">
    <citation type="submission" date="2015-06" db="UniProtKB">
        <authorList>
            <consortium name="EnsemblMetazoa"/>
        </authorList>
    </citation>
    <scope>IDENTIFICATION</scope>
</reference>
<dbReference type="GO" id="GO:0005085">
    <property type="term" value="F:guanyl-nucleotide exchange factor activity"/>
    <property type="evidence" value="ECO:0000318"/>
    <property type="project" value="GO_Central"/>
</dbReference>
<dbReference type="InterPro" id="IPR001895">
    <property type="entry name" value="RASGEF_cat_dom"/>
</dbReference>
<dbReference type="InterPro" id="IPR008937">
    <property type="entry name" value="Ras-like_GEF"/>
</dbReference>
<feature type="transmembrane region" description="Helical" evidence="4">
    <location>
        <begin position="346"/>
        <end position="365"/>
    </location>
</feature>
<protein>
    <recommendedName>
        <fullName evidence="11">Ras-GEF domain-containing protein</fullName>
    </recommendedName>
</protein>
<dbReference type="PROSITE" id="PS00720">
    <property type="entry name" value="RASGEF"/>
    <property type="match status" value="1"/>
</dbReference>
<reference evidence="10" key="1">
    <citation type="submission" date="2012-12" db="EMBL/GenBank/DDBJ databases">
        <authorList>
            <person name="Hellsten U."/>
            <person name="Grimwood J."/>
            <person name="Chapman J.A."/>
            <person name="Shapiro H."/>
            <person name="Aerts A."/>
            <person name="Otillar R.P."/>
            <person name="Terry A.Y."/>
            <person name="Boore J.L."/>
            <person name="Simakov O."/>
            <person name="Marletaz F."/>
            <person name="Cho S.-J."/>
            <person name="Edsinger-Gonzales E."/>
            <person name="Havlak P."/>
            <person name="Kuo D.-H."/>
            <person name="Larsson T."/>
            <person name="Lv J."/>
            <person name="Arendt D."/>
            <person name="Savage R."/>
            <person name="Osoegawa K."/>
            <person name="de Jong P."/>
            <person name="Lindberg D.R."/>
            <person name="Seaver E.C."/>
            <person name="Weisblat D.A."/>
            <person name="Putnam N.H."/>
            <person name="Grigoriev I.V."/>
            <person name="Rokhsar D.S."/>
        </authorList>
    </citation>
    <scope>NUCLEOTIDE SEQUENCE</scope>
</reference>
<keyword evidence="10" id="KW-1185">Reference proteome</keyword>
<dbReference type="SMART" id="SM00229">
    <property type="entry name" value="RasGEFN"/>
    <property type="match status" value="1"/>
</dbReference>
<dbReference type="EMBL" id="AMQM01006010">
    <property type="status" value="NOT_ANNOTATED_CDS"/>
    <property type="molecule type" value="Genomic_DNA"/>
</dbReference>
<dbReference type="GO" id="GO:0005886">
    <property type="term" value="C:plasma membrane"/>
    <property type="evidence" value="ECO:0000318"/>
    <property type="project" value="GO_Central"/>
</dbReference>
<evidence type="ECO:0000313" key="10">
    <source>
        <dbReference type="Proteomes" id="UP000015101"/>
    </source>
</evidence>
<dbReference type="CTD" id="20216406"/>
<dbReference type="PANTHER" id="PTHR23113:SF363">
    <property type="entry name" value="PROTEIN SON OF SEVENLESS"/>
    <property type="match status" value="1"/>
</dbReference>
<dbReference type="KEGG" id="hro:HELRODRAFT_84957"/>